<proteinExistence type="predicted"/>
<dbReference type="Pfam" id="PF12146">
    <property type="entry name" value="Hydrolase_4"/>
    <property type="match status" value="1"/>
</dbReference>
<dbReference type="EMBL" id="QXFU01001211">
    <property type="protein sequence ID" value="KAE9007754.1"/>
    <property type="molecule type" value="Genomic_DNA"/>
</dbReference>
<evidence type="ECO:0000259" key="1">
    <source>
        <dbReference type="Pfam" id="PF12146"/>
    </source>
</evidence>
<dbReference type="EMBL" id="QXFT01001233">
    <property type="protein sequence ID" value="KAE9324612.1"/>
    <property type="molecule type" value="Genomic_DNA"/>
</dbReference>
<dbReference type="Proteomes" id="UP000435112">
    <property type="component" value="Unassembled WGS sequence"/>
</dbReference>
<dbReference type="PANTHER" id="PTHR11614">
    <property type="entry name" value="PHOSPHOLIPASE-RELATED"/>
    <property type="match status" value="1"/>
</dbReference>
<name>A0A6A4EMH7_9STRA</name>
<evidence type="ECO:0000313" key="5">
    <source>
        <dbReference type="Proteomes" id="UP000429607"/>
    </source>
</evidence>
<dbReference type="Proteomes" id="UP000434957">
    <property type="component" value="Unassembled WGS sequence"/>
</dbReference>
<sequence>MSKRKSRIHLATTSSTISALRGQPLPSSVRYQEGTFQNSRGQELFFLAALPADAKGRECVRAVVLFLHALGDHCRRYSFLYERLCERGFGVIAYDFVSHGASESCVHGVRAHTTRFHHFVDDTNDFVTFATSTLLPSMMPGPAAAVSPPIVLGAYSYDTLVGMHTVLSRQHHFAAMCFIGPSLFIRLTPLLRLQAAFAGPLSTLFPKAHIVPAVNREWLCRDPGYFEDFDNDPLTTDTRKVTTRMGSETLRAMRALAIDSQVAQPDSAFSQTPALFLIGSADRVVCQRQATRFFDRLASRDKEVKVFPGLYHCLLEDPEKEDVVRHLMQWLEQRFPNTL</sequence>
<feature type="domain" description="Serine aminopeptidase S33" evidence="1">
    <location>
        <begin position="60"/>
        <end position="319"/>
    </location>
</feature>
<evidence type="ECO:0000313" key="4">
    <source>
        <dbReference type="EMBL" id="KAE9324612.1"/>
    </source>
</evidence>
<reference evidence="4 6" key="1">
    <citation type="submission" date="2018-08" db="EMBL/GenBank/DDBJ databases">
        <title>Genomic investigation of the strawberry pathogen Phytophthora fragariae indicates pathogenicity is determined by transcriptional variation in three key races.</title>
        <authorList>
            <person name="Adams T.M."/>
            <person name="Armitage A.D."/>
            <person name="Sobczyk M.K."/>
            <person name="Bates H.J."/>
            <person name="Dunwell J.M."/>
            <person name="Nellist C.F."/>
            <person name="Harrison R.J."/>
        </authorList>
    </citation>
    <scope>NUCLEOTIDE SEQUENCE [LARGE SCALE GENOMIC DNA]</scope>
    <source>
        <strain evidence="3 5">SCRP249</strain>
        <strain evidence="2 7">SCRP324</strain>
        <strain evidence="4 6">SCRP333</strain>
    </source>
</reference>
<dbReference type="Proteomes" id="UP000429607">
    <property type="component" value="Unassembled WGS sequence"/>
</dbReference>
<accession>A0A6A4EMH7</accession>
<dbReference type="EMBL" id="QXFV01001202">
    <property type="protein sequence ID" value="KAE9012132.1"/>
    <property type="molecule type" value="Genomic_DNA"/>
</dbReference>
<dbReference type="InterPro" id="IPR051044">
    <property type="entry name" value="MAG_DAG_Lipase"/>
</dbReference>
<dbReference type="Gene3D" id="3.40.50.1820">
    <property type="entry name" value="alpha/beta hydrolase"/>
    <property type="match status" value="1"/>
</dbReference>
<dbReference type="AlphaFoldDB" id="A0A6A4EMH7"/>
<evidence type="ECO:0000313" key="6">
    <source>
        <dbReference type="Proteomes" id="UP000434957"/>
    </source>
</evidence>
<keyword evidence="6" id="KW-1185">Reference proteome</keyword>
<dbReference type="InterPro" id="IPR029058">
    <property type="entry name" value="AB_hydrolase_fold"/>
</dbReference>
<comment type="caution">
    <text evidence="4">The sequence shown here is derived from an EMBL/GenBank/DDBJ whole genome shotgun (WGS) entry which is preliminary data.</text>
</comment>
<evidence type="ECO:0000313" key="3">
    <source>
        <dbReference type="EMBL" id="KAE9012132.1"/>
    </source>
</evidence>
<dbReference type="OrthoDB" id="2498029at2759"/>
<organism evidence="4 6">
    <name type="scientific">Phytophthora rubi</name>
    <dbReference type="NCBI Taxonomy" id="129364"/>
    <lineage>
        <taxon>Eukaryota</taxon>
        <taxon>Sar</taxon>
        <taxon>Stramenopiles</taxon>
        <taxon>Oomycota</taxon>
        <taxon>Peronosporomycetes</taxon>
        <taxon>Peronosporales</taxon>
        <taxon>Peronosporaceae</taxon>
        <taxon>Phytophthora</taxon>
    </lineage>
</organism>
<evidence type="ECO:0000313" key="2">
    <source>
        <dbReference type="EMBL" id="KAE9007754.1"/>
    </source>
</evidence>
<protein>
    <recommendedName>
        <fullName evidence="1">Serine aminopeptidase S33 domain-containing protein</fullName>
    </recommendedName>
</protein>
<dbReference type="InterPro" id="IPR022742">
    <property type="entry name" value="Hydrolase_4"/>
</dbReference>
<evidence type="ECO:0000313" key="7">
    <source>
        <dbReference type="Proteomes" id="UP000435112"/>
    </source>
</evidence>
<dbReference type="SUPFAM" id="SSF53474">
    <property type="entry name" value="alpha/beta-Hydrolases"/>
    <property type="match status" value="1"/>
</dbReference>
<gene>
    <name evidence="3" type="ORF">PR001_g15737</name>
    <name evidence="2" type="ORF">PR002_g16101</name>
    <name evidence="4" type="ORF">PR003_g16689</name>
</gene>